<sequence length="449" mass="48336">MQSPHETIASFLVGGQPRAPALHVVIILDHAYINGGQANVALASALGLKARGHEVTVFAAVGPVDQRLTEAGIDVVCLGQDDVNSQKNPLAFAVQVIWNAPARRALDKLLATLDPARSIVHVHGWAKALSPSIGRALKAHPALPIAYTMHEFFLVCPNGGFYDYPAETVCHRTPMSLACITRNCDSRNYPRKVLRLVRHAALDHLSGLPEACRHVITISDLQVEVAGPYFRPGTSFYRVDNPIDVPDLGPKTDPASGGFLFVGRLSPEKGAALFAQAADQAGIPATFVGDGPSGDELRTRYPGATFLGWKSPAEVRMLMREARALVFPSVWYEGQPLTVLESLAVGTPVIVSDVCAGRESVVDGETGLWFRTSDVGDLARCLTTLSDDALVARMSRAAYDRYWARPLTLDAHLDRLEEVYAQIAHLQAPALQASVMSDAPTRLAAGSRS</sequence>
<dbReference type="PANTHER" id="PTHR45947:SF13">
    <property type="entry name" value="TRANSFERASE"/>
    <property type="match status" value="1"/>
</dbReference>
<dbReference type="Pfam" id="PF13692">
    <property type="entry name" value="Glyco_trans_1_4"/>
    <property type="match status" value="1"/>
</dbReference>
<accession>A0A4R7CBJ9</accession>
<dbReference type="AlphaFoldDB" id="A0A4R7CBJ9"/>
<dbReference type="Gene3D" id="3.40.50.2000">
    <property type="entry name" value="Glycogen Phosphorylase B"/>
    <property type="match status" value="2"/>
</dbReference>
<dbReference type="EMBL" id="SNZR01000011">
    <property type="protein sequence ID" value="TDR94466.1"/>
    <property type="molecule type" value="Genomic_DNA"/>
</dbReference>
<dbReference type="Pfam" id="PF13579">
    <property type="entry name" value="Glyco_trans_4_4"/>
    <property type="match status" value="1"/>
</dbReference>
<reference evidence="2 3" key="1">
    <citation type="submission" date="2019-03" db="EMBL/GenBank/DDBJ databases">
        <title>Genomic Encyclopedia of Type Strains, Phase IV (KMG-IV): sequencing the most valuable type-strain genomes for metagenomic binning, comparative biology and taxonomic classification.</title>
        <authorList>
            <person name="Goeker M."/>
        </authorList>
    </citation>
    <scope>NUCLEOTIDE SEQUENCE [LARGE SCALE GENOMIC DNA]</scope>
    <source>
        <strain evidence="2 3">DSM 25903</strain>
    </source>
</reference>
<dbReference type="GO" id="GO:0016757">
    <property type="term" value="F:glycosyltransferase activity"/>
    <property type="evidence" value="ECO:0007669"/>
    <property type="project" value="TreeGrafter"/>
</dbReference>
<dbReference type="SUPFAM" id="SSF53756">
    <property type="entry name" value="UDP-Glycosyltransferase/glycogen phosphorylase"/>
    <property type="match status" value="1"/>
</dbReference>
<name>A0A4R7CBJ9_9HYPH</name>
<gene>
    <name evidence="2" type="ORF">EV668_1753</name>
</gene>
<feature type="domain" description="Glycosyltransferase subfamily 4-like N-terminal" evidence="1">
    <location>
        <begin position="35"/>
        <end position="158"/>
    </location>
</feature>
<evidence type="ECO:0000313" key="3">
    <source>
        <dbReference type="Proteomes" id="UP000295122"/>
    </source>
</evidence>
<dbReference type="CDD" id="cd03801">
    <property type="entry name" value="GT4_PimA-like"/>
    <property type="match status" value="1"/>
</dbReference>
<comment type="caution">
    <text evidence="2">The sequence shown here is derived from an EMBL/GenBank/DDBJ whole genome shotgun (WGS) entry which is preliminary data.</text>
</comment>
<evidence type="ECO:0000313" key="2">
    <source>
        <dbReference type="EMBL" id="TDR94466.1"/>
    </source>
</evidence>
<dbReference type="Proteomes" id="UP000295122">
    <property type="component" value="Unassembled WGS sequence"/>
</dbReference>
<keyword evidence="3" id="KW-1185">Reference proteome</keyword>
<keyword evidence="2" id="KW-0808">Transferase</keyword>
<dbReference type="InterPro" id="IPR050194">
    <property type="entry name" value="Glycosyltransferase_grp1"/>
</dbReference>
<evidence type="ECO:0000259" key="1">
    <source>
        <dbReference type="Pfam" id="PF13579"/>
    </source>
</evidence>
<proteinExistence type="predicted"/>
<dbReference type="InterPro" id="IPR028098">
    <property type="entry name" value="Glyco_trans_4-like_N"/>
</dbReference>
<protein>
    <submittedName>
        <fullName evidence="2">Glycosyltransferase involved in cell wall biosynthesis</fullName>
    </submittedName>
</protein>
<dbReference type="PANTHER" id="PTHR45947">
    <property type="entry name" value="SULFOQUINOVOSYL TRANSFERASE SQD2"/>
    <property type="match status" value="1"/>
</dbReference>
<organism evidence="2 3">
    <name type="scientific">Enterovirga rhinocerotis</name>
    <dbReference type="NCBI Taxonomy" id="1339210"/>
    <lineage>
        <taxon>Bacteria</taxon>
        <taxon>Pseudomonadati</taxon>
        <taxon>Pseudomonadota</taxon>
        <taxon>Alphaproteobacteria</taxon>
        <taxon>Hyphomicrobiales</taxon>
        <taxon>Methylobacteriaceae</taxon>
        <taxon>Enterovirga</taxon>
    </lineage>
</organism>